<dbReference type="PANTHER" id="PTHR42748:SF7">
    <property type="entry name" value="NMRA LIKE REDOX SENSOR 1-RELATED"/>
    <property type="match status" value="1"/>
</dbReference>
<dbReference type="VEuPathDB" id="FungiDB:AB675_1329"/>
<feature type="domain" description="NmrA-like" evidence="3">
    <location>
        <begin position="4"/>
        <end position="249"/>
    </location>
</feature>
<dbReference type="Proteomes" id="UP000038010">
    <property type="component" value="Unassembled WGS sequence"/>
</dbReference>
<dbReference type="Pfam" id="PF05368">
    <property type="entry name" value="NmrA"/>
    <property type="match status" value="1"/>
</dbReference>
<gene>
    <name evidence="4" type="ORF">AB675_1329</name>
</gene>
<dbReference type="AlphaFoldDB" id="A0A0N1NVN9"/>
<dbReference type="GeneID" id="28733090"/>
<keyword evidence="5" id="KW-1185">Reference proteome</keyword>
<evidence type="ECO:0000256" key="1">
    <source>
        <dbReference type="ARBA" id="ARBA00006328"/>
    </source>
</evidence>
<dbReference type="Gene3D" id="3.40.50.720">
    <property type="entry name" value="NAD(P)-binding Rossmann-like Domain"/>
    <property type="match status" value="1"/>
</dbReference>
<reference evidence="4 5" key="1">
    <citation type="submission" date="2015-06" db="EMBL/GenBank/DDBJ databases">
        <title>Draft genome of the ant-associated black yeast Phialophora attae CBS 131958.</title>
        <authorList>
            <person name="Moreno L.F."/>
            <person name="Stielow B.J."/>
            <person name="de Hoog S."/>
            <person name="Vicente V.A."/>
            <person name="Weiss V.A."/>
            <person name="de Vries M."/>
            <person name="Cruz L.M."/>
            <person name="Souza E.M."/>
        </authorList>
    </citation>
    <scope>NUCLEOTIDE SEQUENCE [LARGE SCALE GENOMIC DNA]</scope>
    <source>
        <strain evidence="4 5">CBS 131958</strain>
    </source>
</reference>
<keyword evidence="2" id="KW-0521">NADP</keyword>
<name>A0A0N1NVN9_9EURO</name>
<dbReference type="RefSeq" id="XP_017995049.1">
    <property type="nucleotide sequence ID" value="XM_018141210.1"/>
</dbReference>
<comment type="caution">
    <text evidence="4">The sequence shown here is derived from an EMBL/GenBank/DDBJ whole genome shotgun (WGS) entry which is preliminary data.</text>
</comment>
<proteinExistence type="inferred from homology"/>
<organism evidence="4 5">
    <name type="scientific">Cyphellophora attinorum</name>
    <dbReference type="NCBI Taxonomy" id="1664694"/>
    <lineage>
        <taxon>Eukaryota</taxon>
        <taxon>Fungi</taxon>
        <taxon>Dikarya</taxon>
        <taxon>Ascomycota</taxon>
        <taxon>Pezizomycotina</taxon>
        <taxon>Eurotiomycetes</taxon>
        <taxon>Chaetothyriomycetidae</taxon>
        <taxon>Chaetothyriales</taxon>
        <taxon>Cyphellophoraceae</taxon>
        <taxon>Cyphellophora</taxon>
    </lineage>
</organism>
<dbReference type="InterPro" id="IPR036291">
    <property type="entry name" value="NAD(P)-bd_dom_sf"/>
</dbReference>
<dbReference type="EMBL" id="LFJN01000044">
    <property type="protein sequence ID" value="KPI35086.1"/>
    <property type="molecule type" value="Genomic_DNA"/>
</dbReference>
<evidence type="ECO:0000313" key="4">
    <source>
        <dbReference type="EMBL" id="KPI35086.1"/>
    </source>
</evidence>
<dbReference type="InterPro" id="IPR008030">
    <property type="entry name" value="NmrA-like"/>
</dbReference>
<protein>
    <recommendedName>
        <fullName evidence="3">NmrA-like domain-containing protein</fullName>
    </recommendedName>
</protein>
<sequence length="313" mass="33379">MAPTFLVTGATGNQGGAVVKHLLAAGAAIHAVVRDVSSVKAQKLKEQGVALFQGTHEEPDEVFREAAMGCTGLFLNPSVFDPSIAKSHATAIINATKSGSSSLTTIVLSSTLRANEMHTQLPLLTTIDPSGFLAAYYTAKHAVEEAVRKSGVPNITILRPGVLYHDYLPPWSTYVFPELVSEGLLPTRLDEGIEIAHGSADDVGKFAAAALLDPGKFRGKEIDLVSESLTAEEAARVLGEVGGRSIAVKRGKATGNMGLFHLLSNKQRKEVDVEALEEKWGIGLVRFREFLEENRERLLKGLPKEGGADGSAK</sequence>
<evidence type="ECO:0000256" key="2">
    <source>
        <dbReference type="ARBA" id="ARBA00022857"/>
    </source>
</evidence>
<dbReference type="InterPro" id="IPR051164">
    <property type="entry name" value="NmrA-like_oxidored"/>
</dbReference>
<evidence type="ECO:0000313" key="5">
    <source>
        <dbReference type="Proteomes" id="UP000038010"/>
    </source>
</evidence>
<evidence type="ECO:0000259" key="3">
    <source>
        <dbReference type="Pfam" id="PF05368"/>
    </source>
</evidence>
<dbReference type="SUPFAM" id="SSF51735">
    <property type="entry name" value="NAD(P)-binding Rossmann-fold domains"/>
    <property type="match status" value="1"/>
</dbReference>
<dbReference type="STRING" id="1664694.A0A0N1NVN9"/>
<accession>A0A0N1NVN9</accession>
<dbReference type="PANTHER" id="PTHR42748">
    <property type="entry name" value="NITROGEN METABOLITE REPRESSION PROTEIN NMRA FAMILY MEMBER"/>
    <property type="match status" value="1"/>
</dbReference>
<comment type="similarity">
    <text evidence="1">Belongs to the NmrA-type oxidoreductase family.</text>
</comment>
<dbReference type="OrthoDB" id="419598at2759"/>